<evidence type="ECO:0000256" key="14">
    <source>
        <dbReference type="ARBA" id="ARBA00046331"/>
    </source>
</evidence>
<feature type="transmembrane region" description="Helical" evidence="17">
    <location>
        <begin position="143"/>
        <end position="168"/>
    </location>
</feature>
<accession>A0A6J2XBV5</accession>
<keyword evidence="4" id="KW-0633">Potassium transport</keyword>
<evidence type="ECO:0000256" key="7">
    <source>
        <dbReference type="ARBA" id="ARBA00022847"/>
    </source>
</evidence>
<dbReference type="Pfam" id="PF03522">
    <property type="entry name" value="SLC12"/>
    <property type="match status" value="3"/>
</dbReference>
<dbReference type="GO" id="GO:0006884">
    <property type="term" value="P:cell volume homeostasis"/>
    <property type="evidence" value="ECO:0007669"/>
    <property type="project" value="TreeGrafter"/>
</dbReference>
<evidence type="ECO:0000256" key="16">
    <source>
        <dbReference type="SAM" id="MobiDB-lite"/>
    </source>
</evidence>
<keyword evidence="3" id="KW-1003">Cell membrane</keyword>
<evidence type="ECO:0000256" key="1">
    <source>
        <dbReference type="ARBA" id="ARBA00004651"/>
    </source>
</evidence>
<dbReference type="InterPro" id="IPR004842">
    <property type="entry name" value="SLC12A_fam"/>
</dbReference>
<feature type="domain" description="Amino acid permease/ SLC12A" evidence="18">
    <location>
        <begin position="367"/>
        <end position="667"/>
    </location>
</feature>
<keyword evidence="6 17" id="KW-0812">Transmembrane</keyword>
<comment type="subcellular location">
    <subcellularLocation>
        <location evidence="1">Cell membrane</location>
        <topology evidence="1">Multi-pass membrane protein</topology>
    </subcellularLocation>
</comment>
<keyword evidence="11 17" id="KW-0472">Membrane</keyword>
<keyword evidence="5" id="KW-0597">Phosphoprotein</keyword>
<feature type="transmembrane region" description="Helical" evidence="17">
    <location>
        <begin position="262"/>
        <end position="282"/>
    </location>
</feature>
<evidence type="ECO:0000256" key="3">
    <source>
        <dbReference type="ARBA" id="ARBA00022475"/>
    </source>
</evidence>
<feature type="transmembrane region" description="Helical" evidence="17">
    <location>
        <begin position="388"/>
        <end position="410"/>
    </location>
</feature>
<feature type="transmembrane region" description="Helical" evidence="17">
    <location>
        <begin position="422"/>
        <end position="446"/>
    </location>
</feature>
<feature type="region of interest" description="Disordered" evidence="16">
    <location>
        <begin position="1"/>
        <end position="59"/>
    </location>
</feature>
<evidence type="ECO:0000256" key="6">
    <source>
        <dbReference type="ARBA" id="ARBA00022692"/>
    </source>
</evidence>
<feature type="region of interest" description="Disordered" evidence="16">
    <location>
        <begin position="929"/>
        <end position="1002"/>
    </location>
</feature>
<dbReference type="InterPro" id="IPR004841">
    <property type="entry name" value="AA-permease/SLC12A_dom"/>
</dbReference>
<evidence type="ECO:0000256" key="11">
    <source>
        <dbReference type="ARBA" id="ARBA00023136"/>
    </source>
</evidence>
<dbReference type="GO" id="GO:0045202">
    <property type="term" value="C:synapse"/>
    <property type="evidence" value="ECO:0007669"/>
    <property type="project" value="GOC"/>
</dbReference>
<dbReference type="PANTHER" id="PTHR11827:SF73">
    <property type="entry name" value="KAZACHOC, ISOFORM G"/>
    <property type="match status" value="1"/>
</dbReference>
<feature type="domain" description="SLC12A transporter C-terminal" evidence="19">
    <location>
        <begin position="810"/>
        <end position="940"/>
    </location>
</feature>
<feature type="compositionally biased region" description="Basic and acidic residues" evidence="16">
    <location>
        <begin position="959"/>
        <end position="983"/>
    </location>
</feature>
<keyword evidence="9 17" id="KW-1133">Transmembrane helix</keyword>
<comment type="similarity">
    <text evidence="14">Belongs to the SLC12A transporter family. K/Cl co-transporter subfamily.</text>
</comment>
<keyword evidence="8" id="KW-0630">Potassium</keyword>
<feature type="transmembrane region" description="Helical" evidence="17">
    <location>
        <begin position="236"/>
        <end position="255"/>
    </location>
</feature>
<evidence type="ECO:0000259" key="18">
    <source>
        <dbReference type="Pfam" id="PF00324"/>
    </source>
</evidence>
<dbReference type="GO" id="GO:0055064">
    <property type="term" value="P:chloride ion homeostasis"/>
    <property type="evidence" value="ECO:0007669"/>
    <property type="project" value="TreeGrafter"/>
</dbReference>
<evidence type="ECO:0000256" key="12">
    <source>
        <dbReference type="ARBA" id="ARBA00023180"/>
    </source>
</evidence>
<keyword evidence="13" id="KW-0868">Chloride</keyword>
<organism evidence="20 21">
    <name type="scientific">Sitophilus oryzae</name>
    <name type="common">Rice weevil</name>
    <name type="synonym">Curculio oryzae</name>
    <dbReference type="NCBI Taxonomy" id="7048"/>
    <lineage>
        <taxon>Eukaryota</taxon>
        <taxon>Metazoa</taxon>
        <taxon>Ecdysozoa</taxon>
        <taxon>Arthropoda</taxon>
        <taxon>Hexapoda</taxon>
        <taxon>Insecta</taxon>
        <taxon>Pterygota</taxon>
        <taxon>Neoptera</taxon>
        <taxon>Endopterygota</taxon>
        <taxon>Coleoptera</taxon>
        <taxon>Polyphaga</taxon>
        <taxon>Cucujiformia</taxon>
        <taxon>Curculionidae</taxon>
        <taxon>Dryophthorinae</taxon>
        <taxon>Sitophilus</taxon>
    </lineage>
</organism>
<evidence type="ECO:0000313" key="20">
    <source>
        <dbReference type="Proteomes" id="UP000504635"/>
    </source>
</evidence>
<feature type="domain" description="SLC12A transporter C-terminal" evidence="19">
    <location>
        <begin position="966"/>
        <end position="1077"/>
    </location>
</feature>
<evidence type="ECO:0000313" key="21">
    <source>
        <dbReference type="RefSeq" id="XP_030748646.1"/>
    </source>
</evidence>
<feature type="compositionally biased region" description="Basic and acidic residues" evidence="16">
    <location>
        <begin position="33"/>
        <end position="44"/>
    </location>
</feature>
<feature type="compositionally biased region" description="Basic and acidic residues" evidence="16">
    <location>
        <begin position="1"/>
        <end position="12"/>
    </location>
</feature>
<proteinExistence type="inferred from homology"/>
<dbReference type="PRINTS" id="PR01081">
    <property type="entry name" value="KCLTRNSPORT"/>
</dbReference>
<dbReference type="GO" id="GO:1990573">
    <property type="term" value="P:potassium ion import across plasma membrane"/>
    <property type="evidence" value="ECO:0007669"/>
    <property type="project" value="TreeGrafter"/>
</dbReference>
<evidence type="ECO:0000256" key="4">
    <source>
        <dbReference type="ARBA" id="ARBA00022538"/>
    </source>
</evidence>
<evidence type="ECO:0000256" key="9">
    <source>
        <dbReference type="ARBA" id="ARBA00022989"/>
    </source>
</evidence>
<feature type="compositionally biased region" description="Polar residues" evidence="16">
    <location>
        <begin position="14"/>
        <end position="32"/>
    </location>
</feature>
<feature type="transmembrane region" description="Helical" evidence="17">
    <location>
        <begin position="477"/>
        <end position="495"/>
    </location>
</feature>
<dbReference type="OrthoDB" id="2020542at2759"/>
<dbReference type="RefSeq" id="XP_030748646.1">
    <property type="nucleotide sequence ID" value="XM_030892786.1"/>
</dbReference>
<dbReference type="GO" id="GO:0055075">
    <property type="term" value="P:potassium ion homeostasis"/>
    <property type="evidence" value="ECO:0007669"/>
    <property type="project" value="TreeGrafter"/>
</dbReference>
<dbReference type="GeneID" id="115876817"/>
<keyword evidence="20" id="KW-1185">Reference proteome</keyword>
<feature type="transmembrane region" description="Helical" evidence="17">
    <location>
        <begin position="552"/>
        <end position="573"/>
    </location>
</feature>
<evidence type="ECO:0000256" key="2">
    <source>
        <dbReference type="ARBA" id="ARBA00022448"/>
    </source>
</evidence>
<feature type="domain" description="SLC12A transporter C-terminal" evidence="19">
    <location>
        <begin position="684"/>
        <end position="794"/>
    </location>
</feature>
<feature type="transmembrane region" description="Helical" evidence="17">
    <location>
        <begin position="110"/>
        <end position="131"/>
    </location>
</feature>
<dbReference type="Proteomes" id="UP000504635">
    <property type="component" value="Unplaced"/>
</dbReference>
<dbReference type="Gene3D" id="1.20.1740.10">
    <property type="entry name" value="Amino acid/polyamine transporter I"/>
    <property type="match status" value="1"/>
</dbReference>
<dbReference type="GO" id="GO:0005886">
    <property type="term" value="C:plasma membrane"/>
    <property type="evidence" value="ECO:0007669"/>
    <property type="project" value="UniProtKB-SubCell"/>
</dbReference>
<dbReference type="AlphaFoldDB" id="A0A6J2XBV5"/>
<gene>
    <name evidence="21" type="primary">LOC115876817</name>
</gene>
<evidence type="ECO:0000256" key="10">
    <source>
        <dbReference type="ARBA" id="ARBA00023065"/>
    </source>
</evidence>
<keyword evidence="2" id="KW-0813">Transport</keyword>
<feature type="compositionally biased region" description="Low complexity" evidence="16">
    <location>
        <begin position="941"/>
        <end position="953"/>
    </location>
</feature>
<dbReference type="InterPro" id="IPR000076">
    <property type="entry name" value="KCL_cotranspt"/>
</dbReference>
<evidence type="ECO:0000256" key="17">
    <source>
        <dbReference type="SAM" id="Phobius"/>
    </source>
</evidence>
<keyword evidence="7" id="KW-0769">Symport</keyword>
<feature type="transmembrane region" description="Helical" evidence="17">
    <location>
        <begin position="189"/>
        <end position="216"/>
    </location>
</feature>
<dbReference type="InterPro" id="IPR018491">
    <property type="entry name" value="SLC12_C"/>
</dbReference>
<feature type="compositionally biased region" description="Basic and acidic residues" evidence="16">
    <location>
        <begin position="929"/>
        <end position="940"/>
    </location>
</feature>
<dbReference type="PANTHER" id="PTHR11827">
    <property type="entry name" value="SOLUTE CARRIER FAMILY 12, CATION COTRANSPORTERS"/>
    <property type="match status" value="1"/>
</dbReference>
<feature type="transmembrane region" description="Helical" evidence="17">
    <location>
        <begin position="585"/>
        <end position="602"/>
    </location>
</feature>
<reference evidence="21" key="1">
    <citation type="submission" date="2025-08" db="UniProtKB">
        <authorList>
            <consortium name="RefSeq"/>
        </authorList>
    </citation>
    <scope>IDENTIFICATION</scope>
    <source>
        <tissue evidence="21">Gonads</tissue>
    </source>
</reference>
<dbReference type="GO" id="GO:0007268">
    <property type="term" value="P:chemical synaptic transmission"/>
    <property type="evidence" value="ECO:0007669"/>
    <property type="project" value="TreeGrafter"/>
</dbReference>
<keyword evidence="10" id="KW-0406">Ion transport</keyword>
<feature type="domain" description="Amino acid permease/ SLC12A" evidence="18">
    <location>
        <begin position="112"/>
        <end position="281"/>
    </location>
</feature>
<sequence>MPERFKVSRAEEANNYNSFNDTQEDSQFSSYSDPKDDQRIKEKLLPQQSQYTGHDEPYDLYYDTEDEQERPRISTFVQSLANYSNTIPPPSNDPDAPAQPKKGAQMGTLVGVYLPCIQNIFGVILFIRLTWVVGTAGVICGWMIVFTCCCVTMLTAISMSAIATNGVVPGGGSYFMISRSIGPEFGGAVGMLFYTGTTLAGAMYIVGAVEIVLVYMAPSLTLFGEISDDTVKFNNFRVYGSALLVVMGLIVFVGVKFVNKFATVALACVIFSIIAVYVGVFYNFNGSDKLYMCVLGNRLLKLDDLSECHRNTTGPLYKTFCPNNVCDSYWLTHNLTVEKGIKGLASGVFFENIFHSFLEQGQFIAKGNQPQDVDNLEDNNYSQVMVDITTSFTILIGIFFPSVTGIMAGSNRSGDLKDAQKSIPIGTICAILTTSTVYLSSVVLFAGTVDNLLLRDKFGSSIGGRLVVANIAWPNQWVILIGSFLSTLGAGLQSLTGAPRLLQAIAKDEIIPFLAPFSVSSSRGEPTRALIITLIICECGILLGNVDVLAPLLSMFFLMCYGFVNLACALQTLLKTPNWRPRFKYYHWFLSFLGLSLCIAVMFMSSWYLALLALGMAGVIYKYIEYRGAEKEWGDGIRGLALSAARFSLLRLEEGPPHTKNWRPQILLLIKMTPELQIEHRKYVSFVSQLKAGKGLTICASVVGGDYTESAAEAAEAKQTLQTVMQEERVKGFAEILMAKQVSEGLCNLIQTVGLGGLKPNTVILSWPYGWREDADEEQCFEQTVRTLTAAKMALLIPRGIDFYPDNTQKINGNIDIWWIVHDGGLLMLIPFLLKQHRTWKNCKLRIFTVAQFNDNSIQMKKDLKQFLYHLRIEADVEVVEMSDKDISAYAYERTLVMEQRTQMLRELQLNKKESLGVVQSVVDQHHTIEKTPSKVRFEEPNPNNKNENSTEPSVEPTNEPKEDCENNTTEKEDGASEKESLKAHNNSDSINSKEDESVSLEADTLRRVHTAMRLNETIRSMSKDSQLVILNLPSPPKSPKPGKQTYYLDFLEVLSEGMEKVLMVRGGGQEVITIYS</sequence>
<dbReference type="CTD" id="37800"/>
<comment type="catalytic activity">
    <reaction evidence="15">
        <text>K(+)(in) + chloride(in) = K(+)(out) + chloride(out)</text>
        <dbReference type="Rhea" id="RHEA:72427"/>
        <dbReference type="ChEBI" id="CHEBI:17996"/>
        <dbReference type="ChEBI" id="CHEBI:29103"/>
    </reaction>
</comment>
<evidence type="ECO:0000259" key="19">
    <source>
        <dbReference type="Pfam" id="PF03522"/>
    </source>
</evidence>
<dbReference type="NCBIfam" id="TIGR00930">
    <property type="entry name" value="2a30"/>
    <property type="match status" value="1"/>
</dbReference>
<dbReference type="GO" id="GO:0015379">
    <property type="term" value="F:potassium:chloride symporter activity"/>
    <property type="evidence" value="ECO:0007669"/>
    <property type="project" value="InterPro"/>
</dbReference>
<evidence type="ECO:0000256" key="5">
    <source>
        <dbReference type="ARBA" id="ARBA00022553"/>
    </source>
</evidence>
<name>A0A6J2XBV5_SITOR</name>
<evidence type="ECO:0000256" key="15">
    <source>
        <dbReference type="ARBA" id="ARBA00047825"/>
    </source>
</evidence>
<keyword evidence="12" id="KW-0325">Glycoprotein</keyword>
<dbReference type="FunFam" id="1.20.1740.10:FF:000037">
    <property type="entry name" value="Uncharacterized protein, isoform F"/>
    <property type="match status" value="1"/>
</dbReference>
<evidence type="ECO:0000256" key="8">
    <source>
        <dbReference type="ARBA" id="ARBA00022958"/>
    </source>
</evidence>
<evidence type="ECO:0000256" key="13">
    <source>
        <dbReference type="ARBA" id="ARBA00023214"/>
    </source>
</evidence>
<protein>
    <submittedName>
        <fullName evidence="21">Solute carrier family 12 member 6 isoform X3</fullName>
    </submittedName>
</protein>
<dbReference type="Pfam" id="PF00324">
    <property type="entry name" value="AA_permease"/>
    <property type="match status" value="2"/>
</dbReference>